<dbReference type="EMBL" id="QFPW01000014">
    <property type="protein sequence ID" value="PZQ47960.1"/>
    <property type="molecule type" value="Genomic_DNA"/>
</dbReference>
<reference evidence="2 3" key="1">
    <citation type="submission" date="2017-08" db="EMBL/GenBank/DDBJ databases">
        <title>Infants hospitalized years apart are colonized by the same room-sourced microbial strains.</title>
        <authorList>
            <person name="Brooks B."/>
            <person name="Olm M.R."/>
            <person name="Firek B.A."/>
            <person name="Baker R."/>
            <person name="Thomas B.C."/>
            <person name="Morowitz M.J."/>
            <person name="Banfield J.F."/>
        </authorList>
    </citation>
    <scope>NUCLEOTIDE SEQUENCE [LARGE SCALE GENOMIC DNA]</scope>
    <source>
        <strain evidence="2">S2_005_002_R2_34</strain>
    </source>
</reference>
<proteinExistence type="predicted"/>
<feature type="region of interest" description="Disordered" evidence="1">
    <location>
        <begin position="217"/>
        <end position="335"/>
    </location>
</feature>
<comment type="caution">
    <text evidence="2">The sequence shown here is derived from an EMBL/GenBank/DDBJ whole genome shotgun (WGS) entry which is preliminary data.</text>
</comment>
<evidence type="ECO:0000313" key="2">
    <source>
        <dbReference type="EMBL" id="PZQ47960.1"/>
    </source>
</evidence>
<evidence type="ECO:0000256" key="1">
    <source>
        <dbReference type="SAM" id="MobiDB-lite"/>
    </source>
</evidence>
<dbReference type="AlphaFoldDB" id="A0A2W5Q994"/>
<sequence>MADWTRSGLGVALRLAAMTAEAARAGTLQRGQTIADRFLAAETAAIWSEMTSEMRAALGSEATFAAVRADVGRDFGAEAELLAEDIRAEGPHATYTRTARWTRASTPLRIVVALDTDGKVGGFWIGPAPVAAESPYLGHATRAAPRLPFDGAWHVYRGGRDIADNDHAVVPAPRFATDFLVLRDGRSHAGDPAALASYHRWDRPILAPGDGRVVAAVDGLPDQATRPGDRRERPRRSRRQPRHPRLRHQRIRPARASARRQRHGGAGRPGRGRRRDRRRGNSGDTTEPHPRFHLRSSPVFGEGLGMPAQFRDDRADGMLVDRGEPRRGETVAPAG</sequence>
<gene>
    <name evidence="2" type="ORF">DI556_15800</name>
</gene>
<organism evidence="2 3">
    <name type="scientific">Rhodovulum sulfidophilum</name>
    <name type="common">Rhodobacter sulfidophilus</name>
    <dbReference type="NCBI Taxonomy" id="35806"/>
    <lineage>
        <taxon>Bacteria</taxon>
        <taxon>Pseudomonadati</taxon>
        <taxon>Pseudomonadota</taxon>
        <taxon>Alphaproteobacteria</taxon>
        <taxon>Rhodobacterales</taxon>
        <taxon>Paracoccaceae</taxon>
        <taxon>Rhodovulum</taxon>
    </lineage>
</organism>
<dbReference type="Proteomes" id="UP000249185">
    <property type="component" value="Unassembled WGS sequence"/>
</dbReference>
<name>A0A2W5Q994_RHOSU</name>
<feature type="compositionally biased region" description="Basic and acidic residues" evidence="1">
    <location>
        <begin position="310"/>
        <end position="329"/>
    </location>
</feature>
<protein>
    <submittedName>
        <fullName evidence="2">Uncharacterized protein</fullName>
    </submittedName>
</protein>
<evidence type="ECO:0000313" key="3">
    <source>
        <dbReference type="Proteomes" id="UP000249185"/>
    </source>
</evidence>
<accession>A0A2W5Q994</accession>
<feature type="compositionally biased region" description="Basic residues" evidence="1">
    <location>
        <begin position="233"/>
        <end position="280"/>
    </location>
</feature>